<feature type="region of interest" description="Disordered" evidence="4">
    <location>
        <begin position="522"/>
        <end position="552"/>
    </location>
</feature>
<dbReference type="GO" id="GO:0006935">
    <property type="term" value="P:chemotaxis"/>
    <property type="evidence" value="ECO:0007669"/>
    <property type="project" value="UniProtKB-KW"/>
</dbReference>
<dbReference type="InterPro" id="IPR004090">
    <property type="entry name" value="Chemotax_Me-accpt_rcpt"/>
</dbReference>
<keyword evidence="9" id="KW-1185">Reference proteome</keyword>
<dbReference type="SUPFAM" id="SSF58104">
    <property type="entry name" value="Methyl-accepting chemotaxis protein (MCP) signaling domain"/>
    <property type="match status" value="1"/>
</dbReference>
<dbReference type="AlphaFoldDB" id="A0A5C4R3Y0"/>
<proteinExistence type="inferred from homology"/>
<dbReference type="PROSITE" id="PS50885">
    <property type="entry name" value="HAMP"/>
    <property type="match status" value="1"/>
</dbReference>
<feature type="compositionally biased region" description="Polar residues" evidence="4">
    <location>
        <begin position="540"/>
        <end position="552"/>
    </location>
</feature>
<evidence type="ECO:0000313" key="8">
    <source>
        <dbReference type="EMBL" id="TNH38616.1"/>
    </source>
</evidence>
<keyword evidence="5" id="KW-0472">Membrane</keyword>
<dbReference type="Gene3D" id="1.10.287.950">
    <property type="entry name" value="Methyl-accepting chemotaxis protein"/>
    <property type="match status" value="1"/>
</dbReference>
<dbReference type="Proteomes" id="UP000304880">
    <property type="component" value="Unassembled WGS sequence"/>
</dbReference>
<dbReference type="EMBL" id="VDDC01000026">
    <property type="protein sequence ID" value="TNH38616.1"/>
    <property type="molecule type" value="Genomic_DNA"/>
</dbReference>
<dbReference type="GO" id="GO:0007165">
    <property type="term" value="P:signal transduction"/>
    <property type="evidence" value="ECO:0007669"/>
    <property type="project" value="UniProtKB-KW"/>
</dbReference>
<dbReference type="GO" id="GO:0016020">
    <property type="term" value="C:membrane"/>
    <property type="evidence" value="ECO:0007669"/>
    <property type="project" value="InterPro"/>
</dbReference>
<evidence type="ECO:0000256" key="5">
    <source>
        <dbReference type="SAM" id="Phobius"/>
    </source>
</evidence>
<feature type="domain" description="Methyl-accepting transducer" evidence="6">
    <location>
        <begin position="275"/>
        <end position="504"/>
    </location>
</feature>
<reference evidence="8 9" key="1">
    <citation type="submission" date="2019-06" db="EMBL/GenBank/DDBJ databases">
        <authorList>
            <person name="Li J."/>
        </authorList>
    </citation>
    <scope>NUCLEOTIDE SEQUENCE [LARGE SCALE GENOMIC DNA]</scope>
    <source>
        <strain evidence="8 9">CGMCC 1.8012</strain>
    </source>
</reference>
<comment type="similarity">
    <text evidence="2">Belongs to the methyl-accepting chemotaxis (MCP) protein family.</text>
</comment>
<accession>A0A5C4R3Y0</accession>
<feature type="transmembrane region" description="Helical" evidence="5">
    <location>
        <begin position="67"/>
        <end position="86"/>
    </location>
</feature>
<dbReference type="PRINTS" id="PR00260">
    <property type="entry name" value="CHEMTRNSDUCR"/>
</dbReference>
<keyword evidence="5" id="KW-0812">Transmembrane</keyword>
<dbReference type="InterPro" id="IPR051310">
    <property type="entry name" value="MCP_chemotaxis"/>
</dbReference>
<feature type="transmembrane region" description="Helical" evidence="5">
    <location>
        <begin position="92"/>
        <end position="111"/>
    </location>
</feature>
<evidence type="ECO:0000256" key="1">
    <source>
        <dbReference type="ARBA" id="ARBA00022500"/>
    </source>
</evidence>
<feature type="transmembrane region" description="Helical" evidence="5">
    <location>
        <begin position="16"/>
        <end position="36"/>
    </location>
</feature>
<dbReference type="Pfam" id="PF00015">
    <property type="entry name" value="MCPsignal"/>
    <property type="match status" value="1"/>
</dbReference>
<keyword evidence="5" id="KW-1133">Transmembrane helix</keyword>
<sequence length="552" mass="58820">MLTTESAVLDRLRSRAARFMVLFLWLHVPLSAFVSASLATGAWTGPVAIAALASIATLDWMRRKTGYGPQITIATSLALIVGFLVFQLRGHAWQIDVHMYFFAAFATVAVFCDWRPLIGYAGTVAGHHLLLNVLIPQAVFPGEGDLARVLMHAVVLAVQTAALIWLAQHLRKAFSESADAIEAVHLAQAEGERLAGEQRQTAAREAETSMRHAALQERVVREISAGLERLAMGDLTTPIDSSPQDPFPAEYDMLRQSFNRVTLQLGQVFEQIMSVAGSVRAGSDEIDQAAQHLAVRAETQAATLEESAAALQQMTSSVRSSAARAFEAQEAGRENSTCARAGTLVVQDAINAMQEIERSATQVTQIIDVIEAIAFQTNLLAINAGIEAARAGDAGRGFAVVASEVRGLAQRASTSAKDIRGLISESTAHVQAGSALVGRTGQSLEDILRIALNVQGVMDDLSAAAREQAIGLEEINSGVTLLDQVTQHNAAVAEQTTATAGTLRQHSNELVAILGQFQLPDGSRDSANFGSRPSGPYASRRSTMPQSPISAA</sequence>
<evidence type="ECO:0000256" key="3">
    <source>
        <dbReference type="PROSITE-ProRule" id="PRU00284"/>
    </source>
</evidence>
<dbReference type="SMART" id="SM00283">
    <property type="entry name" value="MA"/>
    <property type="match status" value="1"/>
</dbReference>
<dbReference type="CDD" id="cd11386">
    <property type="entry name" value="MCP_signal"/>
    <property type="match status" value="1"/>
</dbReference>
<evidence type="ECO:0000313" key="9">
    <source>
        <dbReference type="Proteomes" id="UP000304880"/>
    </source>
</evidence>
<dbReference type="GO" id="GO:0004888">
    <property type="term" value="F:transmembrane signaling receptor activity"/>
    <property type="evidence" value="ECO:0007669"/>
    <property type="project" value="InterPro"/>
</dbReference>
<evidence type="ECO:0000256" key="4">
    <source>
        <dbReference type="SAM" id="MobiDB-lite"/>
    </source>
</evidence>
<name>A0A5C4R3Y0_9RHOB</name>
<evidence type="ECO:0000259" key="7">
    <source>
        <dbReference type="PROSITE" id="PS50885"/>
    </source>
</evidence>
<dbReference type="PANTHER" id="PTHR43531">
    <property type="entry name" value="PROTEIN ICFG"/>
    <property type="match status" value="1"/>
</dbReference>
<keyword evidence="1" id="KW-0145">Chemotaxis</keyword>
<dbReference type="RefSeq" id="WP_139599082.1">
    <property type="nucleotide sequence ID" value="NZ_VDDC01000026.1"/>
</dbReference>
<dbReference type="PROSITE" id="PS50111">
    <property type="entry name" value="CHEMOTAXIS_TRANSDUC_2"/>
    <property type="match status" value="1"/>
</dbReference>
<dbReference type="SMART" id="SM00304">
    <property type="entry name" value="HAMP"/>
    <property type="match status" value="1"/>
</dbReference>
<dbReference type="PANTHER" id="PTHR43531:SF11">
    <property type="entry name" value="METHYL-ACCEPTING CHEMOTAXIS PROTEIN 3"/>
    <property type="match status" value="1"/>
</dbReference>
<keyword evidence="3" id="KW-0807">Transducer</keyword>
<gene>
    <name evidence="8" type="ORF">FHD67_14270</name>
</gene>
<dbReference type="InterPro" id="IPR003660">
    <property type="entry name" value="HAMP_dom"/>
</dbReference>
<protein>
    <submittedName>
        <fullName evidence="8">Methyl-accepting chemotaxis protein</fullName>
    </submittedName>
</protein>
<comment type="caution">
    <text evidence="8">The sequence shown here is derived from an EMBL/GenBank/DDBJ whole genome shotgun (WGS) entry which is preliminary data.</text>
</comment>
<organism evidence="8 9">
    <name type="scientific">Paracoccus haeundaensis</name>
    <dbReference type="NCBI Taxonomy" id="225362"/>
    <lineage>
        <taxon>Bacteria</taxon>
        <taxon>Pseudomonadati</taxon>
        <taxon>Pseudomonadota</taxon>
        <taxon>Alphaproteobacteria</taxon>
        <taxon>Rhodobacterales</taxon>
        <taxon>Paracoccaceae</taxon>
        <taxon>Paracoccus</taxon>
    </lineage>
</organism>
<evidence type="ECO:0000256" key="2">
    <source>
        <dbReference type="ARBA" id="ARBA00029447"/>
    </source>
</evidence>
<dbReference type="InterPro" id="IPR004089">
    <property type="entry name" value="MCPsignal_dom"/>
</dbReference>
<feature type="domain" description="HAMP" evidence="7">
    <location>
        <begin position="214"/>
        <end position="270"/>
    </location>
</feature>
<evidence type="ECO:0000259" key="6">
    <source>
        <dbReference type="PROSITE" id="PS50111"/>
    </source>
</evidence>